<feature type="transmembrane region" description="Helical" evidence="6">
    <location>
        <begin position="219"/>
        <end position="240"/>
    </location>
</feature>
<feature type="transmembrane region" description="Helical" evidence="6">
    <location>
        <begin position="41"/>
        <end position="63"/>
    </location>
</feature>
<keyword evidence="8" id="KW-1185">Reference proteome</keyword>
<comment type="caution">
    <text evidence="7">The sequence shown here is derived from an EMBL/GenBank/DDBJ whole genome shotgun (WGS) entry which is preliminary data.</text>
</comment>
<dbReference type="PANTHER" id="PTHR30250">
    <property type="entry name" value="PST FAMILY PREDICTED COLANIC ACID TRANSPORTER"/>
    <property type="match status" value="1"/>
</dbReference>
<evidence type="ECO:0000313" key="7">
    <source>
        <dbReference type="EMBL" id="REL31566.1"/>
    </source>
</evidence>
<dbReference type="AlphaFoldDB" id="A0A3E0U3R2"/>
<feature type="transmembrane region" description="Helical" evidence="6">
    <location>
        <begin position="84"/>
        <end position="110"/>
    </location>
</feature>
<dbReference type="InterPro" id="IPR002797">
    <property type="entry name" value="Polysacc_synth"/>
</dbReference>
<keyword evidence="2" id="KW-1003">Cell membrane</keyword>
<gene>
    <name evidence="7" type="ORF">DXX94_13010</name>
</gene>
<proteinExistence type="predicted"/>
<evidence type="ECO:0000256" key="4">
    <source>
        <dbReference type="ARBA" id="ARBA00022989"/>
    </source>
</evidence>
<feature type="transmembrane region" description="Helical" evidence="6">
    <location>
        <begin position="188"/>
        <end position="207"/>
    </location>
</feature>
<accession>A0A3E0U3R2</accession>
<keyword evidence="4 6" id="KW-1133">Transmembrane helix</keyword>
<evidence type="ECO:0000256" key="6">
    <source>
        <dbReference type="SAM" id="Phobius"/>
    </source>
</evidence>
<evidence type="ECO:0000256" key="2">
    <source>
        <dbReference type="ARBA" id="ARBA00022475"/>
    </source>
</evidence>
<feature type="transmembrane region" description="Helical" evidence="6">
    <location>
        <begin position="462"/>
        <end position="484"/>
    </location>
</feature>
<evidence type="ECO:0000313" key="8">
    <source>
        <dbReference type="Proteomes" id="UP000256899"/>
    </source>
</evidence>
<dbReference type="RefSeq" id="WP_116016504.1">
    <property type="nucleotide sequence ID" value="NZ_QUOT01000001.1"/>
</dbReference>
<comment type="subcellular location">
    <subcellularLocation>
        <location evidence="1">Cell membrane</location>
        <topology evidence="1">Multi-pass membrane protein</topology>
    </subcellularLocation>
</comment>
<evidence type="ECO:0000256" key="1">
    <source>
        <dbReference type="ARBA" id="ARBA00004651"/>
    </source>
</evidence>
<dbReference type="InterPro" id="IPR050833">
    <property type="entry name" value="Poly_Biosynth_Transport"/>
</dbReference>
<feature type="transmembrane region" description="Helical" evidence="6">
    <location>
        <begin position="404"/>
        <end position="424"/>
    </location>
</feature>
<feature type="transmembrane region" description="Helical" evidence="6">
    <location>
        <begin position="12"/>
        <end position="35"/>
    </location>
</feature>
<dbReference type="Pfam" id="PF01943">
    <property type="entry name" value="Polysacc_synt"/>
    <property type="match status" value="1"/>
</dbReference>
<name>A0A3E0U3R2_9GAMM</name>
<protein>
    <recommendedName>
        <fullName evidence="9">Polysaccharide biosynthesis protein C-terminal domain-containing protein</fullName>
    </recommendedName>
</protein>
<feature type="transmembrane region" description="Helical" evidence="6">
    <location>
        <begin position="433"/>
        <end position="456"/>
    </location>
</feature>
<feature type="transmembrane region" description="Helical" evidence="6">
    <location>
        <begin position="378"/>
        <end position="398"/>
    </location>
</feature>
<dbReference type="Proteomes" id="UP000256899">
    <property type="component" value="Unassembled WGS sequence"/>
</dbReference>
<organism evidence="7 8">
    <name type="scientific">Thalassotalea euphylliae</name>
    <dbReference type="NCBI Taxonomy" id="1655234"/>
    <lineage>
        <taxon>Bacteria</taxon>
        <taxon>Pseudomonadati</taxon>
        <taxon>Pseudomonadota</taxon>
        <taxon>Gammaproteobacteria</taxon>
        <taxon>Alteromonadales</taxon>
        <taxon>Colwelliaceae</taxon>
        <taxon>Thalassotalea</taxon>
    </lineage>
</organism>
<dbReference type="EMBL" id="QUOT01000001">
    <property type="protein sequence ID" value="REL31566.1"/>
    <property type="molecule type" value="Genomic_DNA"/>
</dbReference>
<sequence length="510" mass="56707">MNDAKQRSLGVALGYLSISLRNILGLLLIPFMIHHLGVSEYGIYSLVSSLALYLVILELGLSNTTVRFIAKYRAENDLQAQHQFLGNVLFIYTLIAMLVFAVGSYIWWHLPSMFAESLTLEEISLLKQSYALLLLSVIVTLMSNSFTGIITAHEKFVFEQSSQISFFLLRCSLVVGALLLGYGVIEIALIDLVINVCQAVMRIYFVFWKLKFRVSYQGFNFTALKEVAVFSGFVALAVIVNQINWRVDNLIVGYMQGSEAVAIFSVGIQLILCFIAFASTISNVFAPKIISMVTAKATMTQLTNELIKVGRMQLIVLAFVLGIFILFGQQFIQLFVGSEFQLAYWVALLPMIPFTLVLTLSASNALLHGMNKHKIKSLILLATACLNVMLSVFLVNIYGLVGAAIGTAATLLIGEVLLISRYLASLGIEIKRFYYETAVLMLPVLSIAIVCSALIMPEFSGWFGLICQCLLFLMGYLVLIYWLFINKQEKQWIKGILNNVFVKAEVGGVK</sequence>
<feature type="transmembrane region" description="Helical" evidence="6">
    <location>
        <begin position="164"/>
        <end position="182"/>
    </location>
</feature>
<evidence type="ECO:0008006" key="9">
    <source>
        <dbReference type="Google" id="ProtNLM"/>
    </source>
</evidence>
<feature type="transmembrane region" description="Helical" evidence="6">
    <location>
        <begin position="130"/>
        <end position="152"/>
    </location>
</feature>
<dbReference type="PANTHER" id="PTHR30250:SF26">
    <property type="entry name" value="PSMA PROTEIN"/>
    <property type="match status" value="1"/>
</dbReference>
<feature type="transmembrane region" description="Helical" evidence="6">
    <location>
        <begin position="260"/>
        <end position="286"/>
    </location>
</feature>
<dbReference type="GO" id="GO:0005886">
    <property type="term" value="C:plasma membrane"/>
    <property type="evidence" value="ECO:0007669"/>
    <property type="project" value="UniProtKB-SubCell"/>
</dbReference>
<evidence type="ECO:0000256" key="5">
    <source>
        <dbReference type="ARBA" id="ARBA00023136"/>
    </source>
</evidence>
<keyword evidence="3 6" id="KW-0812">Transmembrane</keyword>
<keyword evidence="5 6" id="KW-0472">Membrane</keyword>
<feature type="transmembrane region" description="Helical" evidence="6">
    <location>
        <begin position="342"/>
        <end position="366"/>
    </location>
</feature>
<evidence type="ECO:0000256" key="3">
    <source>
        <dbReference type="ARBA" id="ARBA00022692"/>
    </source>
</evidence>
<feature type="transmembrane region" description="Helical" evidence="6">
    <location>
        <begin position="314"/>
        <end position="336"/>
    </location>
</feature>
<reference evidence="8" key="1">
    <citation type="submission" date="2018-08" db="EMBL/GenBank/DDBJ databases">
        <title>Thalassotalea euphylliae genome.</title>
        <authorList>
            <person name="Summers S."/>
            <person name="Rice S.A."/>
            <person name="Freckelton M.L."/>
            <person name="Nedved B.T."/>
            <person name="Hadfield M.G."/>
        </authorList>
    </citation>
    <scope>NUCLEOTIDE SEQUENCE [LARGE SCALE GENOMIC DNA]</scope>
    <source>
        <strain evidence="8">H3</strain>
    </source>
</reference>